<organism evidence="2 3">
    <name type="scientific">Planktothrix mougeotii LEGE 06226</name>
    <dbReference type="NCBI Taxonomy" id="1828728"/>
    <lineage>
        <taxon>Bacteria</taxon>
        <taxon>Bacillati</taxon>
        <taxon>Cyanobacteriota</taxon>
        <taxon>Cyanophyceae</taxon>
        <taxon>Oscillatoriophycideae</taxon>
        <taxon>Oscillatoriales</taxon>
        <taxon>Microcoleaceae</taxon>
        <taxon>Planktothrix</taxon>
    </lineage>
</organism>
<evidence type="ECO:0000313" key="3">
    <source>
        <dbReference type="Proteomes" id="UP000640725"/>
    </source>
</evidence>
<dbReference type="InterPro" id="IPR025159">
    <property type="entry name" value="AbiEi_N"/>
</dbReference>
<name>A0ABR9UIK8_9CYAN</name>
<dbReference type="EMBL" id="JADEWU010000091">
    <property type="protein sequence ID" value="MBE9146280.1"/>
    <property type="molecule type" value="Genomic_DNA"/>
</dbReference>
<evidence type="ECO:0000259" key="1">
    <source>
        <dbReference type="Pfam" id="PF13338"/>
    </source>
</evidence>
<feature type="domain" description="AbiEi antitoxin N-terminal" evidence="1">
    <location>
        <begin position="14"/>
        <end position="51"/>
    </location>
</feature>
<evidence type="ECO:0000313" key="2">
    <source>
        <dbReference type="EMBL" id="MBE9146280.1"/>
    </source>
</evidence>
<sequence>MTQRQQVLDTRCTMGVISAKDIEKWGISRQYVQRLEQQGLLLRSGRGIYTIVDADITENHSFAEVSKRVPHGVICLLSALSFYQITTQAPSQIWLAIDQKARSPKEDMIPLRIIYMSGIAKESGIEEHIIEGVPVRVYSLAKTIADCFKFRNKIGLDIALEALRESWQEKRCTIDEIWDYAKICRVQNVIRPYLELLVS</sequence>
<gene>
    <name evidence="2" type="ORF">IQ236_24110</name>
</gene>
<keyword evidence="3" id="KW-1185">Reference proteome</keyword>
<dbReference type="Proteomes" id="UP000640725">
    <property type="component" value="Unassembled WGS sequence"/>
</dbReference>
<comment type="caution">
    <text evidence="2">The sequence shown here is derived from an EMBL/GenBank/DDBJ whole genome shotgun (WGS) entry which is preliminary data.</text>
</comment>
<proteinExistence type="predicted"/>
<accession>A0ABR9UIK8</accession>
<dbReference type="RefSeq" id="WP_193871637.1">
    <property type="nucleotide sequence ID" value="NZ_JADEWU010000091.1"/>
</dbReference>
<protein>
    <submittedName>
        <fullName evidence="2">Type IV toxin-antitoxin system AbiEi family antitoxin domain-containing protein</fullName>
    </submittedName>
</protein>
<dbReference type="Pfam" id="PF13338">
    <property type="entry name" value="AbiEi_4"/>
    <property type="match status" value="1"/>
</dbReference>
<reference evidence="2 3" key="1">
    <citation type="submission" date="2020-10" db="EMBL/GenBank/DDBJ databases">
        <authorList>
            <person name="Castelo-Branco R."/>
            <person name="Eusebio N."/>
            <person name="Adriana R."/>
            <person name="Vieira A."/>
            <person name="Brugerolle De Fraissinette N."/>
            <person name="Rezende De Castro R."/>
            <person name="Schneider M.P."/>
            <person name="Vasconcelos V."/>
            <person name="Leao P.N."/>
        </authorList>
    </citation>
    <scope>NUCLEOTIDE SEQUENCE [LARGE SCALE GENOMIC DNA]</scope>
    <source>
        <strain evidence="2 3">LEGE 06226</strain>
    </source>
</reference>